<dbReference type="AlphaFoldDB" id="A0AAD7YZW3"/>
<dbReference type="PANTHER" id="PTHR12243:SF67">
    <property type="entry name" value="COREPRESSOR OF PANGOLIN, ISOFORM A-RELATED"/>
    <property type="match status" value="1"/>
</dbReference>
<keyword evidence="3" id="KW-1185">Reference proteome</keyword>
<accession>A0AAD7YZW3</accession>
<dbReference type="InterPro" id="IPR039353">
    <property type="entry name" value="TF_Adf1"/>
</dbReference>
<reference evidence="2" key="1">
    <citation type="submission" date="2023-03" db="EMBL/GenBank/DDBJ databases">
        <title>Chromosome-level genomes of two armyworms, Mythimna separata and Mythimna loreyi, provide insights into the biosynthesis and reception of sex pheromones.</title>
        <authorList>
            <person name="Zhao H."/>
        </authorList>
    </citation>
    <scope>NUCLEOTIDE SEQUENCE</scope>
    <source>
        <strain evidence="2">BeijingLab</strain>
        <tissue evidence="2">Pupa</tissue>
    </source>
</reference>
<name>A0AAD7YZW3_MYTSE</name>
<evidence type="ECO:0000259" key="1">
    <source>
        <dbReference type="PROSITE" id="PS51029"/>
    </source>
</evidence>
<dbReference type="SMART" id="SM00595">
    <property type="entry name" value="MADF"/>
    <property type="match status" value="1"/>
</dbReference>
<dbReference type="PANTHER" id="PTHR12243">
    <property type="entry name" value="MADF DOMAIN TRANSCRIPTION FACTOR"/>
    <property type="match status" value="1"/>
</dbReference>
<gene>
    <name evidence="2" type="ORF">PYW07_014501</name>
</gene>
<protein>
    <recommendedName>
        <fullName evidence="1">MADF domain-containing protein</fullName>
    </recommendedName>
</protein>
<comment type="caution">
    <text evidence="2">The sequence shown here is derived from an EMBL/GenBank/DDBJ whole genome shotgun (WGS) entry which is preliminary data.</text>
</comment>
<feature type="domain" description="MADF" evidence="1">
    <location>
        <begin position="3"/>
        <end position="97"/>
    </location>
</feature>
<evidence type="ECO:0000313" key="3">
    <source>
        <dbReference type="Proteomes" id="UP001231518"/>
    </source>
</evidence>
<sequence>MEKFIETVRAHPCLWNPQHPDYPEVHARGQAWQSVIKEVDDSSIPNIKVARTEWRKLRDNHREALKRAKLGQNKLLPAQVTTWKYAKAMQFLEPHMKYRITENIEMEPPVTIPRKNSEHDVSTTNAIEPAKSDGPQHKRRCVEHAEDTAAVPRHEKEVDALESFFNCILKSTRDMPQWMQTQVKKKIFAVIIDAEESLSSQSQAQNTSSEEYGNNFIIENKIKTEYFESP</sequence>
<evidence type="ECO:0000313" key="2">
    <source>
        <dbReference type="EMBL" id="KAJ8733950.1"/>
    </source>
</evidence>
<dbReference type="InterPro" id="IPR006578">
    <property type="entry name" value="MADF-dom"/>
</dbReference>
<dbReference type="Proteomes" id="UP001231518">
    <property type="component" value="Chromosome 5"/>
</dbReference>
<organism evidence="2 3">
    <name type="scientific">Mythimna separata</name>
    <name type="common">Oriental armyworm</name>
    <name type="synonym">Pseudaletia separata</name>
    <dbReference type="NCBI Taxonomy" id="271217"/>
    <lineage>
        <taxon>Eukaryota</taxon>
        <taxon>Metazoa</taxon>
        <taxon>Ecdysozoa</taxon>
        <taxon>Arthropoda</taxon>
        <taxon>Hexapoda</taxon>
        <taxon>Insecta</taxon>
        <taxon>Pterygota</taxon>
        <taxon>Neoptera</taxon>
        <taxon>Endopterygota</taxon>
        <taxon>Lepidoptera</taxon>
        <taxon>Glossata</taxon>
        <taxon>Ditrysia</taxon>
        <taxon>Noctuoidea</taxon>
        <taxon>Noctuidae</taxon>
        <taxon>Noctuinae</taxon>
        <taxon>Hadenini</taxon>
        <taxon>Mythimna</taxon>
    </lineage>
</organism>
<dbReference type="PROSITE" id="PS51029">
    <property type="entry name" value="MADF"/>
    <property type="match status" value="1"/>
</dbReference>
<dbReference type="EMBL" id="JARGEI010000003">
    <property type="protein sequence ID" value="KAJ8733950.1"/>
    <property type="molecule type" value="Genomic_DNA"/>
</dbReference>
<proteinExistence type="predicted"/>
<dbReference type="Pfam" id="PF10545">
    <property type="entry name" value="MADF_DNA_bdg"/>
    <property type="match status" value="1"/>
</dbReference>